<dbReference type="EMBL" id="SISF01000029">
    <property type="protein sequence ID" value="TBN12620.1"/>
    <property type="molecule type" value="Genomic_DNA"/>
</dbReference>
<sequence length="66" mass="7042">MRFDRFSATASSQLSSPDGKSAIPRGTRKFLLCCPAPQGGAPAFVSGRSIAIEAAMVRARKRKTET</sequence>
<evidence type="ECO:0000313" key="2">
    <source>
        <dbReference type="EMBL" id="TBN12620.1"/>
    </source>
</evidence>
<feature type="region of interest" description="Disordered" evidence="1">
    <location>
        <begin position="1"/>
        <end position="23"/>
    </location>
</feature>
<reference evidence="2 3" key="1">
    <citation type="submission" date="2019-02" db="EMBL/GenBank/DDBJ databases">
        <title>Current taxonomic status of genus Agrobacterium and description of Agrobacterium cavarae sp. nov. isolated from maize roots.</title>
        <authorList>
            <person name="Flores-Felix J.D."/>
            <person name="Menendez E."/>
            <person name="Ramirez-Bahena M.H."/>
            <person name="Garcia-Fraile P."/>
            <person name="Velazquez E."/>
        </authorList>
    </citation>
    <scope>NUCLEOTIDE SEQUENCE [LARGE SCALE GENOMIC DNA]</scope>
    <source>
        <strain evidence="2 3">RZME10</strain>
    </source>
</reference>
<name>A0ABY1Y9I8_9HYPH</name>
<protein>
    <submittedName>
        <fullName evidence="2">Uncharacterized protein</fullName>
    </submittedName>
</protein>
<organism evidence="2 3">
    <name type="scientific">Agrobacterium cavarae</name>
    <dbReference type="NCBI Taxonomy" id="2528239"/>
    <lineage>
        <taxon>Bacteria</taxon>
        <taxon>Pseudomonadati</taxon>
        <taxon>Pseudomonadota</taxon>
        <taxon>Alphaproteobacteria</taxon>
        <taxon>Hyphomicrobiales</taxon>
        <taxon>Rhizobiaceae</taxon>
        <taxon>Rhizobium/Agrobacterium group</taxon>
        <taxon>Agrobacterium</taxon>
    </lineage>
</organism>
<evidence type="ECO:0000256" key="1">
    <source>
        <dbReference type="SAM" id="MobiDB-lite"/>
    </source>
</evidence>
<accession>A0ABY1Y9I8</accession>
<keyword evidence="3" id="KW-1185">Reference proteome</keyword>
<evidence type="ECO:0000313" key="3">
    <source>
        <dbReference type="Proteomes" id="UP000294239"/>
    </source>
</evidence>
<proteinExistence type="predicted"/>
<gene>
    <name evidence="2" type="ORF">EYC79_10250</name>
</gene>
<feature type="compositionally biased region" description="Polar residues" evidence="1">
    <location>
        <begin position="8"/>
        <end position="18"/>
    </location>
</feature>
<dbReference type="Proteomes" id="UP000294239">
    <property type="component" value="Unassembled WGS sequence"/>
</dbReference>
<comment type="caution">
    <text evidence="2">The sequence shown here is derived from an EMBL/GenBank/DDBJ whole genome shotgun (WGS) entry which is preliminary data.</text>
</comment>